<feature type="transmembrane region" description="Helical" evidence="6">
    <location>
        <begin position="268"/>
        <end position="294"/>
    </location>
</feature>
<keyword evidence="9" id="KW-1185">Reference proteome</keyword>
<feature type="transmembrane region" description="Helical" evidence="6">
    <location>
        <begin position="306"/>
        <end position="326"/>
    </location>
</feature>
<evidence type="ECO:0000256" key="2">
    <source>
        <dbReference type="ARBA" id="ARBA00022692"/>
    </source>
</evidence>
<accession>A0A0C9U507</accession>
<keyword evidence="4 6" id="KW-0472">Membrane</keyword>
<dbReference type="GO" id="GO:0022857">
    <property type="term" value="F:transmembrane transporter activity"/>
    <property type="evidence" value="ECO:0007669"/>
    <property type="project" value="InterPro"/>
</dbReference>
<feature type="compositionally biased region" description="Acidic residues" evidence="5">
    <location>
        <begin position="1"/>
        <end position="23"/>
    </location>
</feature>
<evidence type="ECO:0000259" key="7">
    <source>
        <dbReference type="PROSITE" id="PS50850"/>
    </source>
</evidence>
<feature type="transmembrane region" description="Helical" evidence="6">
    <location>
        <begin position="404"/>
        <end position="426"/>
    </location>
</feature>
<feature type="transmembrane region" description="Helical" evidence="6">
    <location>
        <begin position="190"/>
        <end position="210"/>
    </location>
</feature>
<feature type="transmembrane region" description="Helical" evidence="6">
    <location>
        <begin position="438"/>
        <end position="461"/>
    </location>
</feature>
<dbReference type="HOGENOM" id="CLU_008455_11_6_1"/>
<evidence type="ECO:0000256" key="5">
    <source>
        <dbReference type="SAM" id="MobiDB-lite"/>
    </source>
</evidence>
<evidence type="ECO:0000256" key="3">
    <source>
        <dbReference type="ARBA" id="ARBA00022989"/>
    </source>
</evidence>
<feature type="transmembrane region" description="Helical" evidence="6">
    <location>
        <begin position="158"/>
        <end position="178"/>
    </location>
</feature>
<feature type="transmembrane region" description="Helical" evidence="6">
    <location>
        <begin position="101"/>
        <end position="119"/>
    </location>
</feature>
<proteinExistence type="predicted"/>
<dbReference type="SUPFAM" id="SSF103473">
    <property type="entry name" value="MFS general substrate transporter"/>
    <property type="match status" value="1"/>
</dbReference>
<dbReference type="PROSITE" id="PS50850">
    <property type="entry name" value="MFS"/>
    <property type="match status" value="1"/>
</dbReference>
<evidence type="ECO:0000256" key="6">
    <source>
        <dbReference type="SAM" id="Phobius"/>
    </source>
</evidence>
<feature type="transmembrane region" description="Helical" evidence="6">
    <location>
        <begin position="375"/>
        <end position="397"/>
    </location>
</feature>
<evidence type="ECO:0000313" key="9">
    <source>
        <dbReference type="Proteomes" id="UP000054279"/>
    </source>
</evidence>
<reference evidence="8 9" key="1">
    <citation type="submission" date="2014-06" db="EMBL/GenBank/DDBJ databases">
        <title>Evolutionary Origins and Diversification of the Mycorrhizal Mutualists.</title>
        <authorList>
            <consortium name="DOE Joint Genome Institute"/>
            <consortium name="Mycorrhizal Genomics Consortium"/>
            <person name="Kohler A."/>
            <person name="Kuo A."/>
            <person name="Nagy L.G."/>
            <person name="Floudas D."/>
            <person name="Copeland A."/>
            <person name="Barry K.W."/>
            <person name="Cichocki N."/>
            <person name="Veneault-Fourrey C."/>
            <person name="LaButti K."/>
            <person name="Lindquist E.A."/>
            <person name="Lipzen A."/>
            <person name="Lundell T."/>
            <person name="Morin E."/>
            <person name="Murat C."/>
            <person name="Riley R."/>
            <person name="Ohm R."/>
            <person name="Sun H."/>
            <person name="Tunlid A."/>
            <person name="Henrissat B."/>
            <person name="Grigoriev I.V."/>
            <person name="Hibbett D.S."/>
            <person name="Martin F."/>
        </authorList>
    </citation>
    <scope>NUCLEOTIDE SEQUENCE [LARGE SCALE GENOMIC DNA]</scope>
    <source>
        <strain evidence="8 9">SS14</strain>
    </source>
</reference>
<dbReference type="PANTHER" id="PTHR23502">
    <property type="entry name" value="MAJOR FACILITATOR SUPERFAMILY"/>
    <property type="match status" value="1"/>
</dbReference>
<feature type="transmembrane region" description="Helical" evidence="6">
    <location>
        <begin position="33"/>
        <end position="50"/>
    </location>
</feature>
<gene>
    <name evidence="8" type="ORF">M422DRAFT_194973</name>
</gene>
<dbReference type="EMBL" id="KN837517">
    <property type="protein sequence ID" value="KIJ24202.1"/>
    <property type="molecule type" value="Genomic_DNA"/>
</dbReference>
<feature type="transmembrane region" description="Helical" evidence="6">
    <location>
        <begin position="347"/>
        <end position="369"/>
    </location>
</feature>
<dbReference type="AlphaFoldDB" id="A0A0C9U507"/>
<feature type="region of interest" description="Disordered" evidence="5">
    <location>
        <begin position="490"/>
        <end position="523"/>
    </location>
</feature>
<keyword evidence="3 6" id="KW-1133">Transmembrane helix</keyword>
<sequence length="523" mass="57221">MEEPEAEEKDPDLVEWEENDPEDPQNFSMNKKILITALCCLLTINVTFASSAPSTAVVAIMREFHVSQEAAILITSIFLCGYVAGPIIWAPFSELIGRRPVFIGTILAYTIMQIGQARANSFGTLIGTRFLAGLFASAPLTNCGGVIADIWDPVNRGTASALFSGSVFLGPVMGPIIGGFVTQSFLGWRWIFWLIMIFAAFCLTLLIIWVPETYSPILLTHRARRMRKEDPEKWGTKYAAAEHADFRIKALLERTLFRPFLMLAREPILVLVTVYMSIIYGLLYALFSVFPIVWQQLRGFNNGEGGLIFIGVGIGTSIGAAISIKVQGHYKVLVPKWHGFPPPEERLIGAMYAGPALVIGIFWLGWTGAYPSVPWYVPALSTIPIGMSFTLIFISYLSYVVDTYLLFAASALAANTIFRSAVGAAFPLFTSQMFEALTVQGACSLIGGVGILLLPIPFVFYKYGPKIRENSKFAPCFDIKLRPQVEAEEREAKAKQQAAANATGSSEFVSGDGAHSSDASTAV</sequence>
<dbReference type="OrthoDB" id="9986881at2759"/>
<feature type="transmembrane region" description="Helical" evidence="6">
    <location>
        <begin position="131"/>
        <end position="151"/>
    </location>
</feature>
<dbReference type="Pfam" id="PF07690">
    <property type="entry name" value="MFS_1"/>
    <property type="match status" value="1"/>
</dbReference>
<comment type="subcellular location">
    <subcellularLocation>
        <location evidence="1">Membrane</location>
        <topology evidence="1">Multi-pass membrane protein</topology>
    </subcellularLocation>
</comment>
<feature type="transmembrane region" description="Helical" evidence="6">
    <location>
        <begin position="70"/>
        <end position="89"/>
    </location>
</feature>
<evidence type="ECO:0000256" key="1">
    <source>
        <dbReference type="ARBA" id="ARBA00004141"/>
    </source>
</evidence>
<dbReference type="Gene3D" id="1.20.1250.20">
    <property type="entry name" value="MFS general substrate transporter like domains"/>
    <property type="match status" value="1"/>
</dbReference>
<keyword evidence="2 6" id="KW-0812">Transmembrane</keyword>
<dbReference type="InterPro" id="IPR036259">
    <property type="entry name" value="MFS_trans_sf"/>
</dbReference>
<organism evidence="8 9">
    <name type="scientific">Sphaerobolus stellatus (strain SS14)</name>
    <dbReference type="NCBI Taxonomy" id="990650"/>
    <lineage>
        <taxon>Eukaryota</taxon>
        <taxon>Fungi</taxon>
        <taxon>Dikarya</taxon>
        <taxon>Basidiomycota</taxon>
        <taxon>Agaricomycotina</taxon>
        <taxon>Agaricomycetes</taxon>
        <taxon>Phallomycetidae</taxon>
        <taxon>Geastrales</taxon>
        <taxon>Sphaerobolaceae</taxon>
        <taxon>Sphaerobolus</taxon>
    </lineage>
</organism>
<dbReference type="InterPro" id="IPR011701">
    <property type="entry name" value="MFS"/>
</dbReference>
<evidence type="ECO:0000313" key="8">
    <source>
        <dbReference type="EMBL" id="KIJ24202.1"/>
    </source>
</evidence>
<dbReference type="FunFam" id="1.20.1250.20:FF:000082">
    <property type="entry name" value="MFS multidrug transporter, putative"/>
    <property type="match status" value="1"/>
</dbReference>
<dbReference type="CDD" id="cd17323">
    <property type="entry name" value="MFS_Tpo1_MDR_like"/>
    <property type="match status" value="1"/>
</dbReference>
<evidence type="ECO:0000256" key="4">
    <source>
        <dbReference type="ARBA" id="ARBA00023136"/>
    </source>
</evidence>
<dbReference type="PANTHER" id="PTHR23502:SF74">
    <property type="entry name" value="MAJOR FACILITATOR SUPERFAMILY (MFS) PROFILE DOMAIN-CONTAINING PROTEIN"/>
    <property type="match status" value="1"/>
</dbReference>
<dbReference type="InterPro" id="IPR020846">
    <property type="entry name" value="MFS_dom"/>
</dbReference>
<dbReference type="Proteomes" id="UP000054279">
    <property type="component" value="Unassembled WGS sequence"/>
</dbReference>
<dbReference type="GO" id="GO:0005886">
    <property type="term" value="C:plasma membrane"/>
    <property type="evidence" value="ECO:0007669"/>
    <property type="project" value="TreeGrafter"/>
</dbReference>
<name>A0A0C9U507_SPHS4</name>
<feature type="domain" description="Major facilitator superfamily (MFS) profile" evidence="7">
    <location>
        <begin position="33"/>
        <end position="459"/>
    </location>
</feature>
<feature type="region of interest" description="Disordered" evidence="5">
    <location>
        <begin position="1"/>
        <end position="25"/>
    </location>
</feature>
<protein>
    <submittedName>
        <fullName evidence="8">Unplaced genomic scaffold SPHSTscaffold_442, whole genome shotgun sequence</fullName>
    </submittedName>
</protein>